<dbReference type="EMBL" id="MU118104">
    <property type="protein sequence ID" value="KAF9645093.1"/>
    <property type="molecule type" value="Genomic_DNA"/>
</dbReference>
<evidence type="ECO:0000313" key="2">
    <source>
        <dbReference type="Proteomes" id="UP000886501"/>
    </source>
</evidence>
<reference evidence="1" key="1">
    <citation type="submission" date="2019-10" db="EMBL/GenBank/DDBJ databases">
        <authorList>
            <consortium name="DOE Joint Genome Institute"/>
            <person name="Kuo A."/>
            <person name="Miyauchi S."/>
            <person name="Kiss E."/>
            <person name="Drula E."/>
            <person name="Kohler A."/>
            <person name="Sanchez-Garcia M."/>
            <person name="Andreopoulos B."/>
            <person name="Barry K.W."/>
            <person name="Bonito G."/>
            <person name="Buee M."/>
            <person name="Carver A."/>
            <person name="Chen C."/>
            <person name="Cichocki N."/>
            <person name="Clum A."/>
            <person name="Culley D."/>
            <person name="Crous P.W."/>
            <person name="Fauchery L."/>
            <person name="Girlanda M."/>
            <person name="Hayes R."/>
            <person name="Keri Z."/>
            <person name="Labutti K."/>
            <person name="Lipzen A."/>
            <person name="Lombard V."/>
            <person name="Magnuson J."/>
            <person name="Maillard F."/>
            <person name="Morin E."/>
            <person name="Murat C."/>
            <person name="Nolan M."/>
            <person name="Ohm R."/>
            <person name="Pangilinan J."/>
            <person name="Pereira M."/>
            <person name="Perotto S."/>
            <person name="Peter M."/>
            <person name="Riley R."/>
            <person name="Sitrit Y."/>
            <person name="Stielow B."/>
            <person name="Szollosi G."/>
            <person name="Zifcakova L."/>
            <person name="Stursova M."/>
            <person name="Spatafora J.W."/>
            <person name="Tedersoo L."/>
            <person name="Vaario L.-M."/>
            <person name="Yamada A."/>
            <person name="Yan M."/>
            <person name="Wang P."/>
            <person name="Xu J."/>
            <person name="Bruns T."/>
            <person name="Baldrian P."/>
            <person name="Vilgalys R."/>
            <person name="Henrissat B."/>
            <person name="Grigoriev I.V."/>
            <person name="Hibbett D."/>
            <person name="Nagy L.G."/>
            <person name="Martin F.M."/>
        </authorList>
    </citation>
    <scope>NUCLEOTIDE SEQUENCE</scope>
    <source>
        <strain evidence="1">P2</strain>
    </source>
</reference>
<keyword evidence="2" id="KW-1185">Reference proteome</keyword>
<dbReference type="Proteomes" id="UP000886501">
    <property type="component" value="Unassembled WGS sequence"/>
</dbReference>
<gene>
    <name evidence="1" type="ORF">BDM02DRAFT_3156981</name>
</gene>
<evidence type="ECO:0000313" key="1">
    <source>
        <dbReference type="EMBL" id="KAF9645093.1"/>
    </source>
</evidence>
<organism evidence="1 2">
    <name type="scientific">Thelephora ganbajun</name>
    <name type="common">Ganba fungus</name>
    <dbReference type="NCBI Taxonomy" id="370292"/>
    <lineage>
        <taxon>Eukaryota</taxon>
        <taxon>Fungi</taxon>
        <taxon>Dikarya</taxon>
        <taxon>Basidiomycota</taxon>
        <taxon>Agaricomycotina</taxon>
        <taxon>Agaricomycetes</taxon>
        <taxon>Thelephorales</taxon>
        <taxon>Thelephoraceae</taxon>
        <taxon>Thelephora</taxon>
    </lineage>
</organism>
<sequence length="280" mass="31772">MRCQPVPRTGLVAAYCVYRRHNTGDHIGFTRWGEVMERDYGTPYYHVHRADLHTFLYGLVVSPVTIPLGSTVVGCDPVSPSVTLERIFSDSNANSCYRGGECNFVLLHKDDGVCKWLGFAQLTLKWCFTDQRALDNWIHGSGCVILLGDASLIVDIRTWPYRARGAAMVLEDGAVFANLLSRISHLPQLRPLEAYRDLRLHCTAMAQETSRQDRYTYNLPDGPEQRERDENMRRVLTLELSGSSRALLHESVVNRKYLNEKEKRDALFGYDADAEIESGE</sequence>
<accession>A0ACB6Z6Y0</accession>
<name>A0ACB6Z6Y0_THEGA</name>
<comment type="caution">
    <text evidence="1">The sequence shown here is derived from an EMBL/GenBank/DDBJ whole genome shotgun (WGS) entry which is preliminary data.</text>
</comment>
<proteinExistence type="predicted"/>
<reference evidence="1" key="2">
    <citation type="journal article" date="2020" name="Nat. Commun.">
        <title>Large-scale genome sequencing of mycorrhizal fungi provides insights into the early evolution of symbiotic traits.</title>
        <authorList>
            <person name="Miyauchi S."/>
            <person name="Kiss E."/>
            <person name="Kuo A."/>
            <person name="Drula E."/>
            <person name="Kohler A."/>
            <person name="Sanchez-Garcia M."/>
            <person name="Morin E."/>
            <person name="Andreopoulos B."/>
            <person name="Barry K.W."/>
            <person name="Bonito G."/>
            <person name="Buee M."/>
            <person name="Carver A."/>
            <person name="Chen C."/>
            <person name="Cichocki N."/>
            <person name="Clum A."/>
            <person name="Culley D."/>
            <person name="Crous P.W."/>
            <person name="Fauchery L."/>
            <person name="Girlanda M."/>
            <person name="Hayes R.D."/>
            <person name="Keri Z."/>
            <person name="LaButti K."/>
            <person name="Lipzen A."/>
            <person name="Lombard V."/>
            <person name="Magnuson J."/>
            <person name="Maillard F."/>
            <person name="Murat C."/>
            <person name="Nolan M."/>
            <person name="Ohm R.A."/>
            <person name="Pangilinan J."/>
            <person name="Pereira M.F."/>
            <person name="Perotto S."/>
            <person name="Peter M."/>
            <person name="Pfister S."/>
            <person name="Riley R."/>
            <person name="Sitrit Y."/>
            <person name="Stielow J.B."/>
            <person name="Szollosi G."/>
            <person name="Zifcakova L."/>
            <person name="Stursova M."/>
            <person name="Spatafora J.W."/>
            <person name="Tedersoo L."/>
            <person name="Vaario L.M."/>
            <person name="Yamada A."/>
            <person name="Yan M."/>
            <person name="Wang P."/>
            <person name="Xu J."/>
            <person name="Bruns T."/>
            <person name="Baldrian P."/>
            <person name="Vilgalys R."/>
            <person name="Dunand C."/>
            <person name="Henrissat B."/>
            <person name="Grigoriev I.V."/>
            <person name="Hibbett D."/>
            <person name="Nagy L.G."/>
            <person name="Martin F.M."/>
        </authorList>
    </citation>
    <scope>NUCLEOTIDE SEQUENCE</scope>
    <source>
        <strain evidence="1">P2</strain>
    </source>
</reference>
<protein>
    <submittedName>
        <fullName evidence="1">Uncharacterized protein</fullName>
    </submittedName>
</protein>